<evidence type="ECO:0008006" key="2">
    <source>
        <dbReference type="Google" id="ProtNLM"/>
    </source>
</evidence>
<dbReference type="CDD" id="cd00600">
    <property type="entry name" value="Sm_like"/>
    <property type="match status" value="1"/>
</dbReference>
<accession>X1EZ21</accession>
<name>X1EZ21_9ZZZZ</name>
<dbReference type="EMBL" id="BARU01008179">
    <property type="protein sequence ID" value="GAH37837.1"/>
    <property type="molecule type" value="Genomic_DNA"/>
</dbReference>
<sequence>MSEIIIQRVKQSIGKYVTVFLKNGFRYEGKITNCDEDYVEILEEKYGLKIIQLIDISELNVPIGEVGE</sequence>
<protein>
    <recommendedName>
        <fullName evidence="2">LSM domain-containing protein</fullName>
    </recommendedName>
</protein>
<dbReference type="InterPro" id="IPR010920">
    <property type="entry name" value="LSM_dom_sf"/>
</dbReference>
<proteinExistence type="predicted"/>
<dbReference type="SUPFAM" id="SSF50182">
    <property type="entry name" value="Sm-like ribonucleoproteins"/>
    <property type="match status" value="1"/>
</dbReference>
<comment type="caution">
    <text evidence="1">The sequence shown here is derived from an EMBL/GenBank/DDBJ whole genome shotgun (WGS) entry which is preliminary data.</text>
</comment>
<reference evidence="1" key="1">
    <citation type="journal article" date="2014" name="Front. Microbiol.">
        <title>High frequency of phylogenetically diverse reductive dehalogenase-homologous genes in deep subseafloor sedimentary metagenomes.</title>
        <authorList>
            <person name="Kawai M."/>
            <person name="Futagami T."/>
            <person name="Toyoda A."/>
            <person name="Takaki Y."/>
            <person name="Nishi S."/>
            <person name="Hori S."/>
            <person name="Arai W."/>
            <person name="Tsubouchi T."/>
            <person name="Morono Y."/>
            <person name="Uchiyama I."/>
            <person name="Ito T."/>
            <person name="Fujiyama A."/>
            <person name="Inagaki F."/>
            <person name="Takami H."/>
        </authorList>
    </citation>
    <scope>NUCLEOTIDE SEQUENCE</scope>
    <source>
        <strain evidence="1">Expedition CK06-06</strain>
    </source>
</reference>
<organism evidence="1">
    <name type="scientific">marine sediment metagenome</name>
    <dbReference type="NCBI Taxonomy" id="412755"/>
    <lineage>
        <taxon>unclassified sequences</taxon>
        <taxon>metagenomes</taxon>
        <taxon>ecological metagenomes</taxon>
    </lineage>
</organism>
<dbReference type="AlphaFoldDB" id="X1EZ21"/>
<gene>
    <name evidence="1" type="ORF">S03H2_16047</name>
</gene>
<evidence type="ECO:0000313" key="1">
    <source>
        <dbReference type="EMBL" id="GAH37837.1"/>
    </source>
</evidence>